<dbReference type="EMBL" id="MCGO01000055">
    <property type="protein sequence ID" value="ORY36537.1"/>
    <property type="molecule type" value="Genomic_DNA"/>
</dbReference>
<gene>
    <name evidence="2" type="ORF">BCR33DRAFT_722040</name>
</gene>
<name>A0A1Y2BPL2_9FUNG</name>
<evidence type="ECO:0000313" key="2">
    <source>
        <dbReference type="EMBL" id="ORY36537.1"/>
    </source>
</evidence>
<dbReference type="Proteomes" id="UP000193642">
    <property type="component" value="Unassembled WGS sequence"/>
</dbReference>
<dbReference type="AlphaFoldDB" id="A0A1Y2BPL2"/>
<feature type="region of interest" description="Disordered" evidence="1">
    <location>
        <begin position="312"/>
        <end position="344"/>
    </location>
</feature>
<keyword evidence="3" id="KW-1185">Reference proteome</keyword>
<comment type="caution">
    <text evidence="2">The sequence shown here is derived from an EMBL/GenBank/DDBJ whole genome shotgun (WGS) entry which is preliminary data.</text>
</comment>
<proteinExistence type="predicted"/>
<sequence>MLDELVHSNRKAEGHANLIARHSERLATATESVNQEVSGIGLQVKSLNNAVSDIGSNTMTGFTDFADKLTGVLYGNNNFDTRVRSFHNEPLNKDTRETWKRAVDALKADYVGQDKRYKTDDEFIKNFVQTLPMDSTDSDIMTFKASLRRDPTFNNFNWAWETLVTSSIVQFKAAQALINGEWSSNNALKESEMRKNANHLLGDKAVSAQTLKDTFIAKIPESTQDGIIQRLHDHDFVVAGSKVKYTDSRVTMDMVAQFLYKKGFNGEIRNKKSSREDSRLSSLETAVQHVALQQAQTSADIGKLTQVLLEERKREQSRHRNDRERDRDRAPSEGRRYGQGIGPSKLGREVRIDCKHLQYEYGSTSELESLESPYATEVFHL</sequence>
<organism evidence="2 3">
    <name type="scientific">Rhizoclosmatium globosum</name>
    <dbReference type="NCBI Taxonomy" id="329046"/>
    <lineage>
        <taxon>Eukaryota</taxon>
        <taxon>Fungi</taxon>
        <taxon>Fungi incertae sedis</taxon>
        <taxon>Chytridiomycota</taxon>
        <taxon>Chytridiomycota incertae sedis</taxon>
        <taxon>Chytridiomycetes</taxon>
        <taxon>Chytridiales</taxon>
        <taxon>Chytriomycetaceae</taxon>
        <taxon>Rhizoclosmatium</taxon>
    </lineage>
</organism>
<evidence type="ECO:0000256" key="1">
    <source>
        <dbReference type="SAM" id="MobiDB-lite"/>
    </source>
</evidence>
<evidence type="ECO:0000313" key="3">
    <source>
        <dbReference type="Proteomes" id="UP000193642"/>
    </source>
</evidence>
<reference evidence="2 3" key="1">
    <citation type="submission" date="2016-07" db="EMBL/GenBank/DDBJ databases">
        <title>Pervasive Adenine N6-methylation of Active Genes in Fungi.</title>
        <authorList>
            <consortium name="DOE Joint Genome Institute"/>
            <person name="Mondo S.J."/>
            <person name="Dannebaum R.O."/>
            <person name="Kuo R.C."/>
            <person name="Labutti K."/>
            <person name="Haridas S."/>
            <person name="Kuo A."/>
            <person name="Salamov A."/>
            <person name="Ahrendt S.R."/>
            <person name="Lipzen A."/>
            <person name="Sullivan W."/>
            <person name="Andreopoulos W.B."/>
            <person name="Clum A."/>
            <person name="Lindquist E."/>
            <person name="Daum C."/>
            <person name="Ramamoorthy G.K."/>
            <person name="Gryganskyi A."/>
            <person name="Culley D."/>
            <person name="Magnuson J.K."/>
            <person name="James T.Y."/>
            <person name="O'Malley M.A."/>
            <person name="Stajich J.E."/>
            <person name="Spatafora J.W."/>
            <person name="Visel A."/>
            <person name="Grigoriev I.V."/>
        </authorList>
    </citation>
    <scope>NUCLEOTIDE SEQUENCE [LARGE SCALE GENOMIC DNA]</scope>
    <source>
        <strain evidence="2 3">JEL800</strain>
    </source>
</reference>
<feature type="compositionally biased region" description="Basic and acidic residues" evidence="1">
    <location>
        <begin position="312"/>
        <end position="336"/>
    </location>
</feature>
<accession>A0A1Y2BPL2</accession>
<protein>
    <submittedName>
        <fullName evidence="2">Uncharacterized protein</fullName>
    </submittedName>
</protein>